<gene>
    <name evidence="2" type="ORF">ATANTOWER_006151</name>
</gene>
<sequence length="105" mass="12005">MPRSRIRIKSNKDKETGTATAERHLRATQKISGKDKGIMREHESIKMSTVRFGKILPHGKSEILITELKNPFTHLAKDCLALKHLIINTMSNYFTTPHLNQDILL</sequence>
<reference evidence="2 3" key="1">
    <citation type="submission" date="2021-07" db="EMBL/GenBank/DDBJ databases">
        <authorList>
            <person name="Palmer J.M."/>
        </authorList>
    </citation>
    <scope>NUCLEOTIDE SEQUENCE [LARGE SCALE GENOMIC DNA]</scope>
    <source>
        <strain evidence="2 3">AT_MEX2019</strain>
        <tissue evidence="2">Muscle</tissue>
    </source>
</reference>
<accession>A0ABU7AED3</accession>
<name>A0ABU7AED3_9TELE</name>
<keyword evidence="3" id="KW-1185">Reference proteome</keyword>
<dbReference type="Proteomes" id="UP001345963">
    <property type="component" value="Unassembled WGS sequence"/>
</dbReference>
<proteinExistence type="predicted"/>
<organism evidence="2 3">
    <name type="scientific">Ataeniobius toweri</name>
    <dbReference type="NCBI Taxonomy" id="208326"/>
    <lineage>
        <taxon>Eukaryota</taxon>
        <taxon>Metazoa</taxon>
        <taxon>Chordata</taxon>
        <taxon>Craniata</taxon>
        <taxon>Vertebrata</taxon>
        <taxon>Euteleostomi</taxon>
        <taxon>Actinopterygii</taxon>
        <taxon>Neopterygii</taxon>
        <taxon>Teleostei</taxon>
        <taxon>Neoteleostei</taxon>
        <taxon>Acanthomorphata</taxon>
        <taxon>Ovalentaria</taxon>
        <taxon>Atherinomorphae</taxon>
        <taxon>Cyprinodontiformes</taxon>
        <taxon>Goodeidae</taxon>
        <taxon>Ataeniobius</taxon>
    </lineage>
</organism>
<comment type="caution">
    <text evidence="2">The sequence shown here is derived from an EMBL/GenBank/DDBJ whole genome shotgun (WGS) entry which is preliminary data.</text>
</comment>
<protein>
    <submittedName>
        <fullName evidence="2">Uncharacterized protein</fullName>
    </submittedName>
</protein>
<evidence type="ECO:0000313" key="3">
    <source>
        <dbReference type="Proteomes" id="UP001345963"/>
    </source>
</evidence>
<feature type="region of interest" description="Disordered" evidence="1">
    <location>
        <begin position="1"/>
        <end position="23"/>
    </location>
</feature>
<evidence type="ECO:0000313" key="2">
    <source>
        <dbReference type="EMBL" id="MED6236225.1"/>
    </source>
</evidence>
<feature type="compositionally biased region" description="Basic and acidic residues" evidence="1">
    <location>
        <begin position="10"/>
        <end position="23"/>
    </location>
</feature>
<evidence type="ECO:0000256" key="1">
    <source>
        <dbReference type="SAM" id="MobiDB-lite"/>
    </source>
</evidence>
<dbReference type="EMBL" id="JAHUTI010011525">
    <property type="protein sequence ID" value="MED6236225.1"/>
    <property type="molecule type" value="Genomic_DNA"/>
</dbReference>